<protein>
    <submittedName>
        <fullName evidence="2">Uncharacterized protein</fullName>
    </submittedName>
</protein>
<dbReference type="Proteomes" id="UP000078597">
    <property type="component" value="Unassembled WGS sequence"/>
</dbReference>
<sequence length="72" mass="8248">MRKTSTSSRIFKCHLFPPSHISLINRNKPYNKHSNHVPHISGIPKETSKINELGSENTESGEDKDKRMNPLH</sequence>
<reference evidence="3" key="1">
    <citation type="submission" date="2016-05" db="EMBL/GenBank/DDBJ databases">
        <authorList>
            <person name="Naeem Raeece"/>
        </authorList>
    </citation>
    <scope>NUCLEOTIDE SEQUENCE [LARGE SCALE GENOMIC DNA]</scope>
</reference>
<accession>A0A1A8WSD0</accession>
<feature type="compositionally biased region" description="Basic and acidic residues" evidence="1">
    <location>
        <begin position="61"/>
        <end position="72"/>
    </location>
</feature>
<gene>
    <name evidence="2" type="ORF">PMALA_049680</name>
</gene>
<dbReference type="EMBL" id="FLQW01003515">
    <property type="protein sequence ID" value="SBS95847.1"/>
    <property type="molecule type" value="Genomic_DNA"/>
</dbReference>
<organism evidence="2 3">
    <name type="scientific">Plasmodium malariae</name>
    <dbReference type="NCBI Taxonomy" id="5858"/>
    <lineage>
        <taxon>Eukaryota</taxon>
        <taxon>Sar</taxon>
        <taxon>Alveolata</taxon>
        <taxon>Apicomplexa</taxon>
        <taxon>Aconoidasida</taxon>
        <taxon>Haemosporida</taxon>
        <taxon>Plasmodiidae</taxon>
        <taxon>Plasmodium</taxon>
        <taxon>Plasmodium (Plasmodium)</taxon>
    </lineage>
</organism>
<dbReference type="AlphaFoldDB" id="A0A1A8WSD0"/>
<evidence type="ECO:0000256" key="1">
    <source>
        <dbReference type="SAM" id="MobiDB-lite"/>
    </source>
</evidence>
<feature type="region of interest" description="Disordered" evidence="1">
    <location>
        <begin position="27"/>
        <end position="72"/>
    </location>
</feature>
<name>A0A1A8WSD0_PLAMA</name>
<evidence type="ECO:0000313" key="2">
    <source>
        <dbReference type="EMBL" id="SBS95847.1"/>
    </source>
</evidence>
<proteinExistence type="predicted"/>
<evidence type="ECO:0000313" key="3">
    <source>
        <dbReference type="Proteomes" id="UP000078597"/>
    </source>
</evidence>